<dbReference type="Pfam" id="PF13432">
    <property type="entry name" value="TPR_16"/>
    <property type="match status" value="3"/>
</dbReference>
<dbReference type="SUPFAM" id="SSF53756">
    <property type="entry name" value="UDP-Glycosyltransferase/glycogen phosphorylase"/>
    <property type="match status" value="1"/>
</dbReference>
<dbReference type="Gene3D" id="3.40.50.2000">
    <property type="entry name" value="Glycogen Phosphorylase B"/>
    <property type="match status" value="1"/>
</dbReference>
<feature type="repeat" description="TPR" evidence="1">
    <location>
        <begin position="166"/>
        <end position="199"/>
    </location>
</feature>
<dbReference type="PANTHER" id="PTHR44809:SF1">
    <property type="entry name" value="PROTEIN O-MANNOSYL-TRANSFERASE TMTC1"/>
    <property type="match status" value="1"/>
</dbReference>
<evidence type="ECO:0000313" key="2">
    <source>
        <dbReference type="EMBL" id="RVU36047.1"/>
    </source>
</evidence>
<comment type="caution">
    <text evidence="2">The sequence shown here is derived from an EMBL/GenBank/DDBJ whole genome shotgun (WGS) entry which is preliminary data.</text>
</comment>
<dbReference type="InterPro" id="IPR011990">
    <property type="entry name" value="TPR-like_helical_dom_sf"/>
</dbReference>
<gene>
    <name evidence="2" type="ORF">EOI86_12465</name>
</gene>
<evidence type="ECO:0000313" key="3">
    <source>
        <dbReference type="Proteomes" id="UP000287447"/>
    </source>
</evidence>
<accession>A0A437QNM0</accession>
<name>A0A437QNM0_9PROT</name>
<evidence type="ECO:0000256" key="1">
    <source>
        <dbReference type="PROSITE-ProRule" id="PRU00339"/>
    </source>
</evidence>
<organism evidence="2 3">
    <name type="scientific">Hwanghaeella grinnelliae</name>
    <dbReference type="NCBI Taxonomy" id="2500179"/>
    <lineage>
        <taxon>Bacteria</taxon>
        <taxon>Pseudomonadati</taxon>
        <taxon>Pseudomonadota</taxon>
        <taxon>Alphaproteobacteria</taxon>
        <taxon>Rhodospirillales</taxon>
        <taxon>Rhodospirillaceae</taxon>
        <taxon>Hwanghaeella</taxon>
    </lineage>
</organism>
<dbReference type="InterPro" id="IPR052943">
    <property type="entry name" value="TMTC_O-mannosyl-trnsfr"/>
</dbReference>
<sequence length="551" mass="59546">MAVTKPATVGTIIAVMSNDANPSQTIKESVETAIREATALAQSARFDEAEATCMAAARDLGDHAELWKCLGAVRHHRGDSANAAAAFQKAVDLAPDDAGAWSSLGLMLATADRSGEAIAALRKALEIDPGQTAAARNLGLSLMKSGKPAEARDVYRTLAAQLPNDADVLGWLGHASAAADDIDTAYAAYKRSLQIQPGNQNLELTLALVERDLGLFPASRSRFDRLLAARPDDPVLRFAQAQNFLLQGDFVNGFREYEWRWKRPGMEVPEFNAVPWQGEDVAGKTFLLHDEQGLGDTIQFCRFAATLRDKGAAVTLLVRPRLRRLISSLSPNASQDIAVIDTVPPGASFDFHCPLMSIPYRLGMTLADIPAPQAYLTAEDELIAQWRPKLAEWSGGKLAVGLNWQGDPSSQSERGRSLPFDALRGLLALEGIHFFLLQKQHGRDALAGIADLPNVTDLGDALDLGDDAFVDTAAVMHCLDIVVTSDTGPAHLAGAIGARSWVLLKKVPEWRWGTAGSAMPWYPTMRLFRQSVRGDWSGPVREIANALKTSL</sequence>
<feature type="repeat" description="TPR" evidence="1">
    <location>
        <begin position="64"/>
        <end position="97"/>
    </location>
</feature>
<dbReference type="Gene3D" id="1.25.40.10">
    <property type="entry name" value="Tetratricopeptide repeat domain"/>
    <property type="match status" value="1"/>
</dbReference>
<dbReference type="SUPFAM" id="SSF48452">
    <property type="entry name" value="TPR-like"/>
    <property type="match status" value="1"/>
</dbReference>
<dbReference type="AlphaFoldDB" id="A0A437QNM0"/>
<protein>
    <submittedName>
        <fullName evidence="2">Tetratricopeptide repeat protein</fullName>
    </submittedName>
</protein>
<dbReference type="SMART" id="SM00028">
    <property type="entry name" value="TPR"/>
    <property type="match status" value="4"/>
</dbReference>
<feature type="repeat" description="TPR" evidence="1">
    <location>
        <begin position="98"/>
        <end position="131"/>
    </location>
</feature>
<keyword evidence="3" id="KW-1185">Reference proteome</keyword>
<dbReference type="PROSITE" id="PS50005">
    <property type="entry name" value="TPR"/>
    <property type="match status" value="3"/>
</dbReference>
<reference evidence="3" key="1">
    <citation type="submission" date="2019-01" db="EMBL/GenBank/DDBJ databases">
        <title>Gri0909 isolated from a small marine red alga.</title>
        <authorList>
            <person name="Kim J."/>
            <person name="Jeong S.E."/>
            <person name="Jeon C.O."/>
        </authorList>
    </citation>
    <scope>NUCLEOTIDE SEQUENCE [LARGE SCALE GENOMIC DNA]</scope>
    <source>
        <strain evidence="3">Gri0909</strain>
    </source>
</reference>
<keyword evidence="1" id="KW-0802">TPR repeat</keyword>
<dbReference type="EMBL" id="SADE01000002">
    <property type="protein sequence ID" value="RVU36047.1"/>
    <property type="molecule type" value="Genomic_DNA"/>
</dbReference>
<proteinExistence type="predicted"/>
<dbReference type="PANTHER" id="PTHR44809">
    <property type="match status" value="1"/>
</dbReference>
<dbReference type="InterPro" id="IPR019734">
    <property type="entry name" value="TPR_rpt"/>
</dbReference>
<dbReference type="Proteomes" id="UP000287447">
    <property type="component" value="Unassembled WGS sequence"/>
</dbReference>